<comment type="caution">
    <text evidence="2">The sequence shown here is derived from an EMBL/GenBank/DDBJ whole genome shotgun (WGS) entry which is preliminary data.</text>
</comment>
<organism evidence="2 3">
    <name type="scientific">Candidatus Chloroploca asiatica</name>
    <dbReference type="NCBI Taxonomy" id="1506545"/>
    <lineage>
        <taxon>Bacteria</taxon>
        <taxon>Bacillati</taxon>
        <taxon>Chloroflexota</taxon>
        <taxon>Chloroflexia</taxon>
        <taxon>Chloroflexales</taxon>
        <taxon>Chloroflexineae</taxon>
        <taxon>Oscillochloridaceae</taxon>
        <taxon>Candidatus Chloroploca</taxon>
    </lineage>
</organism>
<name>A0A2H3KZE2_9CHLR</name>
<dbReference type="SUPFAM" id="SSF111126">
    <property type="entry name" value="Ligand-binding domain in the NO signalling and Golgi transport"/>
    <property type="match status" value="1"/>
</dbReference>
<feature type="domain" description="4-vinyl reductase 4VR" evidence="1">
    <location>
        <begin position="141"/>
        <end position="202"/>
    </location>
</feature>
<keyword evidence="3" id="KW-1185">Reference proteome</keyword>
<dbReference type="Gene3D" id="3.30.1380.20">
    <property type="entry name" value="Trafficking protein particle complex subunit 3"/>
    <property type="match status" value="1"/>
</dbReference>
<dbReference type="SMART" id="SM00989">
    <property type="entry name" value="V4R"/>
    <property type="match status" value="1"/>
</dbReference>
<dbReference type="RefSeq" id="WP_097651875.1">
    <property type="nucleotide sequence ID" value="NZ_LYXE01000072.1"/>
</dbReference>
<dbReference type="Proteomes" id="UP000220922">
    <property type="component" value="Unassembled WGS sequence"/>
</dbReference>
<gene>
    <name evidence="2" type="ORF">A9Q02_12200</name>
</gene>
<evidence type="ECO:0000313" key="3">
    <source>
        <dbReference type="Proteomes" id="UP000220922"/>
    </source>
</evidence>
<sequence>MHTTYAPAGVVRIGPNSIIQTVGALNELYGAEAARAILERIGHSALNEQLPTDMVDEQAFMALINALRTDLGLEATGKVLARSGERTADYLLANRIPAPIRILLPWLPASFGLRIFLKAIAGHAWTFAGSGRFSYVVGRRGATICLADSPECRGIATDAPLCHYYTHCFQTLLRPLINPQLMVRETACGAMGADACTFEVTIP</sequence>
<dbReference type="EMBL" id="LYXE01000072">
    <property type="protein sequence ID" value="PDV99401.1"/>
    <property type="molecule type" value="Genomic_DNA"/>
</dbReference>
<dbReference type="PANTHER" id="PTHR35090">
    <property type="entry name" value="DNA-DIRECTED RNA POLYMERASE SUBUNIT I"/>
    <property type="match status" value="1"/>
</dbReference>
<reference evidence="2 3" key="1">
    <citation type="submission" date="2016-05" db="EMBL/GenBank/DDBJ databases">
        <authorList>
            <person name="Lavstsen T."/>
            <person name="Jespersen J.S."/>
        </authorList>
    </citation>
    <scope>NUCLEOTIDE SEQUENCE [LARGE SCALE GENOMIC DNA]</scope>
    <source>
        <strain evidence="2 3">B7-9</strain>
    </source>
</reference>
<dbReference type="InterPro" id="IPR010249">
    <property type="entry name" value="BchJ"/>
</dbReference>
<proteinExistence type="predicted"/>
<protein>
    <submittedName>
        <fullName evidence="2">Bacteriochlorophyll 4-vinyl reductase</fullName>
    </submittedName>
</protein>
<dbReference type="Pfam" id="PF02830">
    <property type="entry name" value="V4R"/>
    <property type="match status" value="1"/>
</dbReference>
<dbReference type="PANTHER" id="PTHR35090:SF1">
    <property type="entry name" value="SLR0144 PROTEIN"/>
    <property type="match status" value="1"/>
</dbReference>
<dbReference type="InterPro" id="IPR024096">
    <property type="entry name" value="NO_sig/Golgi_transp_ligand-bd"/>
</dbReference>
<dbReference type="OrthoDB" id="2080515at2"/>
<evidence type="ECO:0000313" key="2">
    <source>
        <dbReference type="EMBL" id="PDV99401.1"/>
    </source>
</evidence>
<dbReference type="GO" id="GO:0030494">
    <property type="term" value="P:bacteriochlorophyll biosynthetic process"/>
    <property type="evidence" value="ECO:0007669"/>
    <property type="project" value="InterPro"/>
</dbReference>
<accession>A0A2H3KZE2</accession>
<dbReference type="GO" id="GO:0015979">
    <property type="term" value="P:photosynthesis"/>
    <property type="evidence" value="ECO:0007669"/>
    <property type="project" value="InterPro"/>
</dbReference>
<dbReference type="NCBIfam" id="TIGR02019">
    <property type="entry name" value="BchJ"/>
    <property type="match status" value="1"/>
</dbReference>
<dbReference type="InterPro" id="IPR004096">
    <property type="entry name" value="V4R"/>
</dbReference>
<dbReference type="AlphaFoldDB" id="A0A2H3KZE2"/>
<evidence type="ECO:0000259" key="1">
    <source>
        <dbReference type="SMART" id="SM00989"/>
    </source>
</evidence>